<dbReference type="RefSeq" id="WP_108887498.1">
    <property type="nucleotide sequence ID" value="NZ_OMOJ01000013.1"/>
</dbReference>
<name>A0A2R8B0A9_9RHOB</name>
<dbReference type="EMBL" id="OMOJ01000013">
    <property type="protein sequence ID" value="SPF81716.1"/>
    <property type="molecule type" value="Genomic_DNA"/>
</dbReference>
<evidence type="ECO:0008006" key="3">
    <source>
        <dbReference type="Google" id="ProtNLM"/>
    </source>
</evidence>
<dbReference type="Gene3D" id="3.20.20.70">
    <property type="entry name" value="Aldolase class I"/>
    <property type="match status" value="1"/>
</dbReference>
<keyword evidence="2" id="KW-1185">Reference proteome</keyword>
<organism evidence="1 2">
    <name type="scientific">Pseudoprimorskyibacter insulae</name>
    <dbReference type="NCBI Taxonomy" id="1695997"/>
    <lineage>
        <taxon>Bacteria</taxon>
        <taxon>Pseudomonadati</taxon>
        <taxon>Pseudomonadota</taxon>
        <taxon>Alphaproteobacteria</taxon>
        <taxon>Rhodobacterales</taxon>
        <taxon>Paracoccaceae</taxon>
        <taxon>Pseudoprimorskyibacter</taxon>
    </lineage>
</organism>
<evidence type="ECO:0000313" key="1">
    <source>
        <dbReference type="EMBL" id="SPF81716.1"/>
    </source>
</evidence>
<gene>
    <name evidence="1" type="ORF">PRI8871_03541</name>
</gene>
<reference evidence="2" key="1">
    <citation type="submission" date="2018-03" db="EMBL/GenBank/DDBJ databases">
        <authorList>
            <person name="Rodrigo-Torres L."/>
            <person name="Arahal R. D."/>
            <person name="Lucena T."/>
        </authorList>
    </citation>
    <scope>NUCLEOTIDE SEQUENCE [LARGE SCALE GENOMIC DNA]</scope>
    <source>
        <strain evidence="2">CECT 8871</strain>
    </source>
</reference>
<protein>
    <recommendedName>
        <fullName evidence="3">Fructose-bisphosphate aldolase</fullName>
    </recommendedName>
</protein>
<dbReference type="InterPro" id="IPR013785">
    <property type="entry name" value="Aldolase_TIM"/>
</dbReference>
<proteinExistence type="predicted"/>
<dbReference type="OrthoDB" id="236271at2"/>
<dbReference type="Proteomes" id="UP000244904">
    <property type="component" value="Unassembled WGS sequence"/>
</dbReference>
<sequence length="334" mass="36570">MSTRFAQKIARIRAGAYQVGDYMIADAKDTEVTGGVPALGMHRAADGRPLSPRTRPQFIDEVRKIIAQDVVDIMLTAAGTMEVLQDTRAFEGTAIEPAFRGNETTCVWGNIRGAAYNSAPSYPYRGANLFLAPADLCLYSITFVNDIERDLRALEAYAAFRDEARARGIQHFLEVFNPNVPGVVADADLGAFVNDNILRLMASLTQAERPAFLKVAYNGPKAMAELCSHDPSMVVGVLGGAGATHRDTFELIAQSERHGARLALFGRKINQAECQTTLIRWMRRVADLQVTPLEAVRGYHDDLHQAGLTPDRDFTEDSGVTAPVLRFDATDARV</sequence>
<dbReference type="AlphaFoldDB" id="A0A2R8B0A9"/>
<evidence type="ECO:0000313" key="2">
    <source>
        <dbReference type="Proteomes" id="UP000244904"/>
    </source>
</evidence>
<accession>A0A2R8B0A9</accession>